<evidence type="ECO:0000313" key="2">
    <source>
        <dbReference type="Proteomes" id="UP000011680"/>
    </source>
</evidence>
<protein>
    <submittedName>
        <fullName evidence="1">Uncharacterized protein</fullName>
    </submittedName>
</protein>
<sequence>MMVCLEANVADDDDGILGSSPHDQYADLPTITATAISRN</sequence>
<dbReference type="AlphaFoldDB" id="M0N2V0"/>
<gene>
    <name evidence="1" type="ORF">C451_12045</name>
</gene>
<dbReference type="Proteomes" id="UP000011680">
    <property type="component" value="Unassembled WGS sequence"/>
</dbReference>
<dbReference type="EMBL" id="AOMF01000158">
    <property type="protein sequence ID" value="EMA52277.1"/>
    <property type="molecule type" value="Genomic_DNA"/>
</dbReference>
<evidence type="ECO:0000313" key="1">
    <source>
        <dbReference type="EMBL" id="EMA52277.1"/>
    </source>
</evidence>
<reference evidence="1 2" key="1">
    <citation type="journal article" date="2014" name="PLoS Genet.">
        <title>Phylogenetically driven sequencing of extremely halophilic archaea reveals strategies for static and dynamic osmo-response.</title>
        <authorList>
            <person name="Becker E.A."/>
            <person name="Seitzer P.M."/>
            <person name="Tritt A."/>
            <person name="Larsen D."/>
            <person name="Krusor M."/>
            <person name="Yao A.I."/>
            <person name="Wu D."/>
            <person name="Madern D."/>
            <person name="Eisen J.A."/>
            <person name="Darling A.E."/>
            <person name="Facciotti M.T."/>
        </authorList>
    </citation>
    <scope>NUCLEOTIDE SEQUENCE [LARGE SCALE GENOMIC DNA]</scope>
    <source>
        <strain evidence="1 2">JCM 13552</strain>
    </source>
</reference>
<comment type="caution">
    <text evidence="1">The sequence shown here is derived from an EMBL/GenBank/DDBJ whole genome shotgun (WGS) entry which is preliminary data.</text>
</comment>
<accession>M0N2V0</accession>
<keyword evidence="2" id="KW-1185">Reference proteome</keyword>
<proteinExistence type="predicted"/>
<organism evidence="1 2">
    <name type="scientific">Halococcus thailandensis JCM 13552</name>
    <dbReference type="NCBI Taxonomy" id="1227457"/>
    <lineage>
        <taxon>Archaea</taxon>
        <taxon>Methanobacteriati</taxon>
        <taxon>Methanobacteriota</taxon>
        <taxon>Stenosarchaea group</taxon>
        <taxon>Halobacteria</taxon>
        <taxon>Halobacteriales</taxon>
        <taxon>Halococcaceae</taxon>
        <taxon>Halococcus</taxon>
    </lineage>
</organism>
<dbReference type="PATRIC" id="fig|1227457.3.peg.2279"/>
<name>M0N2V0_9EURY</name>